<dbReference type="InterPro" id="IPR046537">
    <property type="entry name" value="DUF6602"/>
</dbReference>
<protein>
    <recommendedName>
        <fullName evidence="1">DUF6602 domain-containing protein</fullName>
    </recommendedName>
</protein>
<dbReference type="Pfam" id="PF20247">
    <property type="entry name" value="DUF6602"/>
    <property type="match status" value="1"/>
</dbReference>
<dbReference type="AlphaFoldDB" id="A0A1H9SYQ5"/>
<evidence type="ECO:0000313" key="2">
    <source>
        <dbReference type="EMBL" id="SER90016.1"/>
    </source>
</evidence>
<name>A0A1H9SYQ5_9SPHI</name>
<gene>
    <name evidence="2" type="ORF">SAMN04488023_12010</name>
</gene>
<feature type="domain" description="DUF6602" evidence="1">
    <location>
        <begin position="31"/>
        <end position="132"/>
    </location>
</feature>
<reference evidence="2 3" key="1">
    <citation type="submission" date="2016-10" db="EMBL/GenBank/DDBJ databases">
        <authorList>
            <person name="de Groot N.N."/>
        </authorList>
    </citation>
    <scope>NUCLEOTIDE SEQUENCE [LARGE SCALE GENOMIC DNA]</scope>
    <source>
        <strain evidence="2 3">DSM 18610</strain>
    </source>
</reference>
<accession>A0A1H9SYQ5</accession>
<evidence type="ECO:0000259" key="1">
    <source>
        <dbReference type="Pfam" id="PF20247"/>
    </source>
</evidence>
<evidence type="ECO:0000313" key="3">
    <source>
        <dbReference type="Proteomes" id="UP000199572"/>
    </source>
</evidence>
<dbReference type="STRING" id="390241.SAMN04488023_12010"/>
<dbReference type="Proteomes" id="UP000199572">
    <property type="component" value="Unassembled WGS sequence"/>
</dbReference>
<sequence>MADKKITLELMKLYQTYADRLTISANLSSILHRARDIKASGNEIEIAVRSMLSELLPLKYKISNGHIIDQDLNVSKQYDLIISEHIDHNPIAHFNDTTELFFYESIYLTGEIKATWNLKNLEDSMASIADLKNRLVRKGIDSKTLISGNQEVQLDVELTKNPIRNPLFNFAFAIKEDSDFHKFKNLYKLDHTLKFQPNITVILNRGIFVLVNKEDLQHNKLTVQLYPEYVTDLSSVEWKFIDCSQGGRNLAYLLFCISQHLNNVILEKPPYLKYSASLLDLDTESLLDLNEL</sequence>
<keyword evidence="3" id="KW-1185">Reference proteome</keyword>
<organism evidence="2 3">
    <name type="scientific">Pedobacter rhizosphaerae</name>
    <dbReference type="NCBI Taxonomy" id="390241"/>
    <lineage>
        <taxon>Bacteria</taxon>
        <taxon>Pseudomonadati</taxon>
        <taxon>Bacteroidota</taxon>
        <taxon>Sphingobacteriia</taxon>
        <taxon>Sphingobacteriales</taxon>
        <taxon>Sphingobacteriaceae</taxon>
        <taxon>Pedobacter</taxon>
    </lineage>
</organism>
<dbReference type="CDD" id="cd21173">
    <property type="entry name" value="NucC-like"/>
    <property type="match status" value="1"/>
</dbReference>
<proteinExistence type="predicted"/>
<dbReference type="EMBL" id="FOGG01000020">
    <property type="protein sequence ID" value="SER90016.1"/>
    <property type="molecule type" value="Genomic_DNA"/>
</dbReference>